<dbReference type="PROSITE" id="PS50076">
    <property type="entry name" value="DNAJ_2"/>
    <property type="match status" value="1"/>
</dbReference>
<dbReference type="InterPro" id="IPR036869">
    <property type="entry name" value="J_dom_sf"/>
</dbReference>
<evidence type="ECO:0000313" key="6">
    <source>
        <dbReference type="EMBL" id="MDY0873193.1"/>
    </source>
</evidence>
<comment type="subunit">
    <text evidence="4">Interacts with HscA and stimulates its ATPase activity.</text>
</comment>
<sequence length="213" mass="23060">MSVVQNIGGAGSAGSEFVACWSCKGPVASRALFCHTCGAVQAPGSTDHFTRLGLTPSFDIDDDKLEKQYLGFQRVLHPDRFAGKPAKERAIAESQAVALNEAYETLDDPLKRATYLLRLKGVVSEAAADKTVNDPALLMEAMEKREALSEAESAEAIEKLTVAAAGDAIEMLSEISKAFAADDLDAANRAVLRLRYLRKFLEEARLRRAALED</sequence>
<dbReference type="HAMAP" id="MF_00682">
    <property type="entry name" value="HscB"/>
    <property type="match status" value="1"/>
</dbReference>
<dbReference type="NCBIfam" id="TIGR00714">
    <property type="entry name" value="hscB"/>
    <property type="match status" value="1"/>
</dbReference>
<dbReference type="SMART" id="SM00271">
    <property type="entry name" value="DnaJ"/>
    <property type="match status" value="1"/>
</dbReference>
<dbReference type="InterPro" id="IPR009073">
    <property type="entry name" value="HscB_oligo_C"/>
</dbReference>
<evidence type="ECO:0000256" key="4">
    <source>
        <dbReference type="HAMAP-Rule" id="MF_00682"/>
    </source>
</evidence>
<comment type="function">
    <text evidence="3 4">Co-chaperone involved in the maturation of iron-sulfur cluster-containing proteins. Seems to help targeting proteins to be folded toward HscA.</text>
</comment>
<accession>A0ABU5E148</accession>
<comment type="similarity">
    <text evidence="1 4">Belongs to the HscB family.</text>
</comment>
<keyword evidence="7" id="KW-1185">Reference proteome</keyword>
<dbReference type="InterPro" id="IPR004640">
    <property type="entry name" value="HscB"/>
</dbReference>
<evidence type="ECO:0000313" key="7">
    <source>
        <dbReference type="Proteomes" id="UP001271769"/>
    </source>
</evidence>
<feature type="domain" description="J" evidence="5">
    <location>
        <begin position="47"/>
        <end position="119"/>
    </location>
</feature>
<evidence type="ECO:0000256" key="3">
    <source>
        <dbReference type="ARBA" id="ARBA00025596"/>
    </source>
</evidence>
<keyword evidence="2 4" id="KW-0143">Chaperone</keyword>
<dbReference type="Proteomes" id="UP001271769">
    <property type="component" value="Unassembled WGS sequence"/>
</dbReference>
<dbReference type="PANTHER" id="PTHR14021:SF15">
    <property type="entry name" value="IRON-SULFUR CLUSTER CO-CHAPERONE PROTEIN HSCB"/>
    <property type="match status" value="1"/>
</dbReference>
<dbReference type="SUPFAM" id="SSF46565">
    <property type="entry name" value="Chaperone J-domain"/>
    <property type="match status" value="1"/>
</dbReference>
<dbReference type="PANTHER" id="PTHR14021">
    <property type="entry name" value="IRON-SULFUR CLUSTER CO-CHAPERONE PROTEIN HSCB"/>
    <property type="match status" value="1"/>
</dbReference>
<evidence type="ECO:0000259" key="5">
    <source>
        <dbReference type="PROSITE" id="PS50076"/>
    </source>
</evidence>
<gene>
    <name evidence="4 6" type="primary">hscB</name>
    <name evidence="6" type="ORF">SMD31_14720</name>
</gene>
<dbReference type="CDD" id="cd06257">
    <property type="entry name" value="DnaJ"/>
    <property type="match status" value="1"/>
</dbReference>
<organism evidence="6 7">
    <name type="scientific">Dongia rigui</name>
    <dbReference type="NCBI Taxonomy" id="940149"/>
    <lineage>
        <taxon>Bacteria</taxon>
        <taxon>Pseudomonadati</taxon>
        <taxon>Pseudomonadota</taxon>
        <taxon>Alphaproteobacteria</taxon>
        <taxon>Rhodospirillales</taxon>
        <taxon>Dongiaceae</taxon>
        <taxon>Dongia</taxon>
    </lineage>
</organism>
<dbReference type="InterPro" id="IPR001623">
    <property type="entry name" value="DnaJ_domain"/>
</dbReference>
<dbReference type="Pfam" id="PF07743">
    <property type="entry name" value="HSCB_C"/>
    <property type="match status" value="1"/>
</dbReference>
<evidence type="ECO:0000256" key="2">
    <source>
        <dbReference type="ARBA" id="ARBA00023186"/>
    </source>
</evidence>
<reference evidence="6 7" key="1">
    <citation type="journal article" date="2013" name="Antonie Van Leeuwenhoek">
        <title>Dongia rigui sp. nov., isolated from freshwater of a large wetland in Korea.</title>
        <authorList>
            <person name="Baik K.S."/>
            <person name="Hwang Y.M."/>
            <person name="Choi J.S."/>
            <person name="Kwon J."/>
            <person name="Seong C.N."/>
        </authorList>
    </citation>
    <scope>NUCLEOTIDE SEQUENCE [LARGE SCALE GENOMIC DNA]</scope>
    <source>
        <strain evidence="6 7">04SU4-P</strain>
    </source>
</reference>
<protein>
    <recommendedName>
        <fullName evidence="4">Co-chaperone protein HscB homolog</fullName>
    </recommendedName>
</protein>
<dbReference type="Pfam" id="PF00226">
    <property type="entry name" value="DnaJ"/>
    <property type="match status" value="1"/>
</dbReference>
<name>A0ABU5E148_9PROT</name>
<dbReference type="InterPro" id="IPR036386">
    <property type="entry name" value="HscB_C_sf"/>
</dbReference>
<dbReference type="EMBL" id="JAXCLX010000002">
    <property type="protein sequence ID" value="MDY0873193.1"/>
    <property type="molecule type" value="Genomic_DNA"/>
</dbReference>
<dbReference type="Gene3D" id="1.20.1280.20">
    <property type="entry name" value="HscB, C-terminal domain"/>
    <property type="match status" value="1"/>
</dbReference>
<comment type="caution">
    <text evidence="6">The sequence shown here is derived from an EMBL/GenBank/DDBJ whole genome shotgun (WGS) entry which is preliminary data.</text>
</comment>
<proteinExistence type="inferred from homology"/>
<dbReference type="SUPFAM" id="SSF47144">
    <property type="entry name" value="HSC20 (HSCB), C-terminal oligomerisation domain"/>
    <property type="match status" value="1"/>
</dbReference>
<evidence type="ECO:0000256" key="1">
    <source>
        <dbReference type="ARBA" id="ARBA00010476"/>
    </source>
</evidence>
<dbReference type="RefSeq" id="WP_320501655.1">
    <property type="nucleotide sequence ID" value="NZ_JAXCLX010000002.1"/>
</dbReference>
<dbReference type="Gene3D" id="1.10.287.110">
    <property type="entry name" value="DnaJ domain"/>
    <property type="match status" value="1"/>
</dbReference>